<dbReference type="Pfam" id="PF13439">
    <property type="entry name" value="Glyco_transf_4"/>
    <property type="match status" value="1"/>
</dbReference>
<dbReference type="AlphaFoldDB" id="A0A1Y3MAY2"/>
<organism evidence="4 5">
    <name type="scientific">Bacillus pseudomycoides</name>
    <dbReference type="NCBI Taxonomy" id="64104"/>
    <lineage>
        <taxon>Bacteria</taxon>
        <taxon>Bacillati</taxon>
        <taxon>Bacillota</taxon>
        <taxon>Bacilli</taxon>
        <taxon>Bacillales</taxon>
        <taxon>Bacillaceae</taxon>
        <taxon>Bacillus</taxon>
        <taxon>Bacillus cereus group</taxon>
    </lineage>
</organism>
<keyword evidence="4" id="KW-0808">Transferase</keyword>
<dbReference type="Pfam" id="PF00534">
    <property type="entry name" value="Glycos_transf_1"/>
    <property type="match status" value="1"/>
</dbReference>
<dbReference type="PANTHER" id="PTHR45947">
    <property type="entry name" value="SULFOQUINOVOSYL TRANSFERASE SQD2"/>
    <property type="match status" value="1"/>
</dbReference>
<dbReference type="PANTHER" id="PTHR45947:SF3">
    <property type="entry name" value="SULFOQUINOVOSYL TRANSFERASE SQD2"/>
    <property type="match status" value="1"/>
</dbReference>
<name>A0A1Y3MAY2_9BACI</name>
<dbReference type="Proteomes" id="UP000195321">
    <property type="component" value="Unassembled WGS sequence"/>
</dbReference>
<dbReference type="GO" id="GO:0016757">
    <property type="term" value="F:glycosyltransferase activity"/>
    <property type="evidence" value="ECO:0007669"/>
    <property type="project" value="InterPro"/>
</dbReference>
<dbReference type="InterPro" id="IPR050194">
    <property type="entry name" value="Glycosyltransferase_grp1"/>
</dbReference>
<dbReference type="CDD" id="cd03819">
    <property type="entry name" value="GT4_WavL-like"/>
    <property type="match status" value="1"/>
</dbReference>
<dbReference type="EMBL" id="MWPX01000032">
    <property type="protein sequence ID" value="OUM46904.1"/>
    <property type="molecule type" value="Genomic_DNA"/>
</dbReference>
<dbReference type="InterPro" id="IPR028098">
    <property type="entry name" value="Glyco_trans_4-like_N"/>
</dbReference>
<accession>A0A1Y3MAY2</accession>
<proteinExistence type="inferred from homology"/>
<dbReference type="RefSeq" id="WP_016113336.1">
    <property type="nucleotide sequence ID" value="NZ_CP189809.1"/>
</dbReference>
<evidence type="ECO:0000313" key="4">
    <source>
        <dbReference type="EMBL" id="OUM46904.1"/>
    </source>
</evidence>
<comment type="similarity">
    <text evidence="1">Belongs to the glycosyltransferase group 1 family. Glycosyltransferase 4 subfamily.</text>
</comment>
<dbReference type="Gene3D" id="3.40.50.2000">
    <property type="entry name" value="Glycogen Phosphorylase B"/>
    <property type="match status" value="2"/>
</dbReference>
<evidence type="ECO:0000259" key="2">
    <source>
        <dbReference type="Pfam" id="PF00534"/>
    </source>
</evidence>
<feature type="domain" description="Glycosyl transferase family 1" evidence="2">
    <location>
        <begin position="178"/>
        <end position="328"/>
    </location>
</feature>
<sequence>MNNILLLTDKLITGGAEMYFCKLENYLKHENMTFYSAAATGELYHQIHNKHHFIPLSLKNHPANLYTLSKQVMKLDIDVIHANSFRMLLYSIVIKKITGRKIKLIYTKHNVTILEKKFPALFKKVLNQHVNQIIAVSNFEKERLLQLGIRKDLIRTIYNGVDVKHFSFQQIQPKEILNIGILARLSKEKNHELFLKIANELKDVRNVMFYIAGDGPERDLIEKMIRDFKLNHKVTLLGNTSNPYEFICSMDLLLLTSLREVFPMVVLEAMASGTPIISVDVGGIKEAIIDDETGILISHHSEKEFAKKIQLLHDNQDFRKCLGKAARDKVEKSFSLSNMIHSTLKTYQF</sequence>
<reference evidence="4 5" key="1">
    <citation type="submission" date="2017-02" db="EMBL/GenBank/DDBJ databases">
        <title>Bacillus pseudomycoides isolate FSL K6-0042.</title>
        <authorList>
            <person name="Kovac J."/>
        </authorList>
    </citation>
    <scope>NUCLEOTIDE SEQUENCE [LARGE SCALE GENOMIC DNA]</scope>
    <source>
        <strain evidence="4 5">FSL K6-0042</strain>
    </source>
</reference>
<dbReference type="SUPFAM" id="SSF53756">
    <property type="entry name" value="UDP-Glycosyltransferase/glycogen phosphorylase"/>
    <property type="match status" value="1"/>
</dbReference>
<evidence type="ECO:0000256" key="1">
    <source>
        <dbReference type="ARBA" id="ARBA00009481"/>
    </source>
</evidence>
<evidence type="ECO:0000313" key="5">
    <source>
        <dbReference type="Proteomes" id="UP000195321"/>
    </source>
</evidence>
<feature type="domain" description="Glycosyltransferase subfamily 4-like N-terminal" evidence="3">
    <location>
        <begin position="14"/>
        <end position="164"/>
    </location>
</feature>
<gene>
    <name evidence="4" type="ORF">BW425_21135</name>
</gene>
<comment type="caution">
    <text evidence="4">The sequence shown here is derived from an EMBL/GenBank/DDBJ whole genome shotgun (WGS) entry which is preliminary data.</text>
</comment>
<evidence type="ECO:0000259" key="3">
    <source>
        <dbReference type="Pfam" id="PF13439"/>
    </source>
</evidence>
<dbReference type="InterPro" id="IPR001296">
    <property type="entry name" value="Glyco_trans_1"/>
</dbReference>
<protein>
    <submittedName>
        <fullName evidence="4">Glycosyltransferase</fullName>
    </submittedName>
</protein>